<sequence length="93" mass="10087">MLFPLLVLVFNLGPRLVDGAARASMGPRASTTYAAQNLVRVDTPMITTPPSLEDLQKRDLVYQGNFLYAPDHVCGYVSGDPCKKSLCISPLSC</sequence>
<dbReference type="GeneID" id="70182301"/>
<protein>
    <submittedName>
        <fullName evidence="2">Uncharacterized protein</fullName>
    </submittedName>
</protein>
<gene>
    <name evidence="2" type="ORF">B0I36DRAFT_314398</name>
</gene>
<dbReference type="RefSeq" id="XP_046016714.1">
    <property type="nucleotide sequence ID" value="XM_046152755.1"/>
</dbReference>
<feature type="signal peptide" evidence="1">
    <location>
        <begin position="1"/>
        <end position="19"/>
    </location>
</feature>
<proteinExistence type="predicted"/>
<dbReference type="AlphaFoldDB" id="A0A9P8YE04"/>
<reference evidence="2" key="1">
    <citation type="journal article" date="2021" name="Nat. Commun.">
        <title>Genetic determinants of endophytism in the Arabidopsis root mycobiome.</title>
        <authorList>
            <person name="Mesny F."/>
            <person name="Miyauchi S."/>
            <person name="Thiergart T."/>
            <person name="Pickel B."/>
            <person name="Atanasova L."/>
            <person name="Karlsson M."/>
            <person name="Huettel B."/>
            <person name="Barry K.W."/>
            <person name="Haridas S."/>
            <person name="Chen C."/>
            <person name="Bauer D."/>
            <person name="Andreopoulos W."/>
            <person name="Pangilinan J."/>
            <person name="LaButti K."/>
            <person name="Riley R."/>
            <person name="Lipzen A."/>
            <person name="Clum A."/>
            <person name="Drula E."/>
            <person name="Henrissat B."/>
            <person name="Kohler A."/>
            <person name="Grigoriev I.V."/>
            <person name="Martin F.M."/>
            <person name="Hacquard S."/>
        </authorList>
    </citation>
    <scope>NUCLEOTIDE SEQUENCE</scope>
    <source>
        <strain evidence="2">MPI-CAGE-CH-0230</strain>
    </source>
</reference>
<name>A0A9P8YE04_9PEZI</name>
<evidence type="ECO:0000313" key="2">
    <source>
        <dbReference type="EMBL" id="KAH7037593.1"/>
    </source>
</evidence>
<dbReference type="Proteomes" id="UP000756346">
    <property type="component" value="Unassembled WGS sequence"/>
</dbReference>
<feature type="chain" id="PRO_5040357547" evidence="1">
    <location>
        <begin position="20"/>
        <end position="93"/>
    </location>
</feature>
<evidence type="ECO:0000313" key="3">
    <source>
        <dbReference type="Proteomes" id="UP000756346"/>
    </source>
</evidence>
<comment type="caution">
    <text evidence="2">The sequence shown here is derived from an EMBL/GenBank/DDBJ whole genome shotgun (WGS) entry which is preliminary data.</text>
</comment>
<organism evidence="2 3">
    <name type="scientific">Microdochium trichocladiopsis</name>
    <dbReference type="NCBI Taxonomy" id="1682393"/>
    <lineage>
        <taxon>Eukaryota</taxon>
        <taxon>Fungi</taxon>
        <taxon>Dikarya</taxon>
        <taxon>Ascomycota</taxon>
        <taxon>Pezizomycotina</taxon>
        <taxon>Sordariomycetes</taxon>
        <taxon>Xylariomycetidae</taxon>
        <taxon>Xylariales</taxon>
        <taxon>Microdochiaceae</taxon>
        <taxon>Microdochium</taxon>
    </lineage>
</organism>
<dbReference type="EMBL" id="JAGTJQ010000002">
    <property type="protein sequence ID" value="KAH7037593.1"/>
    <property type="molecule type" value="Genomic_DNA"/>
</dbReference>
<keyword evidence="1" id="KW-0732">Signal</keyword>
<keyword evidence="3" id="KW-1185">Reference proteome</keyword>
<accession>A0A9P8YE04</accession>
<evidence type="ECO:0000256" key="1">
    <source>
        <dbReference type="SAM" id="SignalP"/>
    </source>
</evidence>